<feature type="domain" description="NodB homology" evidence="3">
    <location>
        <begin position="51"/>
        <end position="282"/>
    </location>
</feature>
<evidence type="ECO:0000256" key="1">
    <source>
        <dbReference type="ARBA" id="ARBA00022729"/>
    </source>
</evidence>
<organism evidence="4 5">
    <name type="scientific">Streptosporangium lutulentum</name>
    <dbReference type="NCBI Taxonomy" id="1461250"/>
    <lineage>
        <taxon>Bacteria</taxon>
        <taxon>Bacillati</taxon>
        <taxon>Actinomycetota</taxon>
        <taxon>Actinomycetes</taxon>
        <taxon>Streptosporangiales</taxon>
        <taxon>Streptosporangiaceae</taxon>
        <taxon>Streptosporangium</taxon>
    </lineage>
</organism>
<dbReference type="PANTHER" id="PTHR34216:SF11">
    <property type="entry name" value="CHITOOLIGOSACCHARIDE DEACETYLASE"/>
    <property type="match status" value="1"/>
</dbReference>
<dbReference type="EMBL" id="JAUSQU010000001">
    <property type="protein sequence ID" value="MDP9846212.1"/>
    <property type="molecule type" value="Genomic_DNA"/>
</dbReference>
<protein>
    <submittedName>
        <fullName evidence="4">Peptidoglycan/xylan/chitin deacetylase (PgdA/CDA1 family)</fullName>
    </submittedName>
</protein>
<dbReference type="PANTHER" id="PTHR34216">
    <property type="match status" value="1"/>
</dbReference>
<evidence type="ECO:0000313" key="5">
    <source>
        <dbReference type="Proteomes" id="UP001225356"/>
    </source>
</evidence>
<dbReference type="RefSeq" id="WP_307562494.1">
    <property type="nucleotide sequence ID" value="NZ_JAUSQU010000001.1"/>
</dbReference>
<dbReference type="Proteomes" id="UP001225356">
    <property type="component" value="Unassembled WGS sequence"/>
</dbReference>
<dbReference type="InterPro" id="IPR051398">
    <property type="entry name" value="Polysacch_Deacetylase"/>
</dbReference>
<dbReference type="PROSITE" id="PS51677">
    <property type="entry name" value="NODB"/>
    <property type="match status" value="1"/>
</dbReference>
<keyword evidence="1 2" id="KW-0732">Signal</keyword>
<comment type="caution">
    <text evidence="4">The sequence shown here is derived from an EMBL/GenBank/DDBJ whole genome shotgun (WGS) entry which is preliminary data.</text>
</comment>
<dbReference type="InterPro" id="IPR002509">
    <property type="entry name" value="NODB_dom"/>
</dbReference>
<accession>A0ABT9QHH0</accession>
<reference evidence="4 5" key="1">
    <citation type="submission" date="2023-07" db="EMBL/GenBank/DDBJ databases">
        <title>Sequencing the genomes of 1000 actinobacteria strains.</title>
        <authorList>
            <person name="Klenk H.-P."/>
        </authorList>
    </citation>
    <scope>NUCLEOTIDE SEQUENCE [LARGE SCALE GENOMIC DNA]</scope>
    <source>
        <strain evidence="4 5">DSM 46740</strain>
    </source>
</reference>
<evidence type="ECO:0000259" key="3">
    <source>
        <dbReference type="PROSITE" id="PS51677"/>
    </source>
</evidence>
<sequence>MRIARGVAALLIASVVLVMPAVPAQAAQGEAAKPQKAAQGEAAKPQKKISTVVSLTFDDGDVTHVAAARMLEKRKMRGTFYINTGTVGDKLKMTRAQIATIAKGGHEIGGHTLTHLRLSELLPSEQRTQICDDRRTLATWGYRATTLAYPFGSVDSDAKKVARQCGYDAARTVGGLKEWGCPTCQAAEPFRPADRYGIRTPSSVREDTSLHEIKQQVLNAEKSGGVLPLVFHRVCAGCGVYSVSPKVLDAFLGWLATRKSHGTVVKTMRDAVGAKYRPLPRQ</sequence>
<dbReference type="Pfam" id="PF01522">
    <property type="entry name" value="Polysacc_deac_1"/>
    <property type="match status" value="1"/>
</dbReference>
<feature type="chain" id="PRO_5046119015" evidence="2">
    <location>
        <begin position="27"/>
        <end position="282"/>
    </location>
</feature>
<feature type="signal peptide" evidence="2">
    <location>
        <begin position="1"/>
        <end position="26"/>
    </location>
</feature>
<evidence type="ECO:0000256" key="2">
    <source>
        <dbReference type="SAM" id="SignalP"/>
    </source>
</evidence>
<dbReference type="InterPro" id="IPR011330">
    <property type="entry name" value="Glyco_hydro/deAcase_b/a-brl"/>
</dbReference>
<dbReference type="CDD" id="cd10967">
    <property type="entry name" value="CE4_GLA_like_6s"/>
    <property type="match status" value="1"/>
</dbReference>
<evidence type="ECO:0000313" key="4">
    <source>
        <dbReference type="EMBL" id="MDP9846212.1"/>
    </source>
</evidence>
<dbReference type="Gene3D" id="3.20.20.370">
    <property type="entry name" value="Glycoside hydrolase/deacetylase"/>
    <property type="match status" value="1"/>
</dbReference>
<keyword evidence="5" id="KW-1185">Reference proteome</keyword>
<proteinExistence type="predicted"/>
<gene>
    <name evidence="4" type="ORF">J2853_005423</name>
</gene>
<dbReference type="SUPFAM" id="SSF88713">
    <property type="entry name" value="Glycoside hydrolase/deacetylase"/>
    <property type="match status" value="1"/>
</dbReference>
<name>A0ABT9QHH0_9ACTN</name>